<evidence type="ECO:0000313" key="2">
    <source>
        <dbReference type="Proteomes" id="UP000072421"/>
    </source>
</evidence>
<gene>
    <name evidence="1" type="ORF">CFter6_0485</name>
</gene>
<evidence type="ECO:0000313" key="1">
    <source>
        <dbReference type="EMBL" id="AMO93214.1"/>
    </source>
</evidence>
<accession>A0A127P6B5</accession>
<dbReference type="PATRIC" id="fig|158899.10.peg.491"/>
<dbReference type="EMBL" id="CP013232">
    <property type="protein sequence ID" value="AMO93214.1"/>
    <property type="molecule type" value="Genomic_DNA"/>
</dbReference>
<dbReference type="Proteomes" id="UP000072421">
    <property type="component" value="Chromosome"/>
</dbReference>
<reference evidence="1 2" key="1">
    <citation type="submission" date="2015-11" db="EMBL/GenBank/DDBJ databases">
        <title>Exploring the genomic traits of fungus-feeding bacterial genus Collimonas.</title>
        <authorList>
            <person name="Song C."/>
            <person name="Schmidt R."/>
            <person name="de Jager V."/>
            <person name="Krzyzanowska D."/>
            <person name="Jongedijk E."/>
            <person name="Cankar K."/>
            <person name="Beekwilder J."/>
            <person name="van Veen A."/>
            <person name="de Boer W."/>
            <person name="van Veen J.A."/>
            <person name="Garbeva P."/>
        </authorList>
    </citation>
    <scope>NUCLEOTIDE SEQUENCE [LARGE SCALE GENOMIC DNA]</scope>
    <source>
        <strain evidence="1 2">Ter6</strain>
    </source>
</reference>
<organism evidence="1">
    <name type="scientific">Collimonas fungivorans</name>
    <dbReference type="NCBI Taxonomy" id="158899"/>
    <lineage>
        <taxon>Bacteria</taxon>
        <taxon>Pseudomonadati</taxon>
        <taxon>Pseudomonadota</taxon>
        <taxon>Betaproteobacteria</taxon>
        <taxon>Burkholderiales</taxon>
        <taxon>Oxalobacteraceae</taxon>
        <taxon>Collimonas</taxon>
    </lineage>
</organism>
<name>A0A127P6B5_9BURK</name>
<sequence length="84" mass="9562">MQEVGTLIENPFEEATFREFHPAGSRYDSPDAPIAPRYFPYNRCTVSTCLKCGRHFLRYTEAGGYFVDKRIRSLIATLIVDAAI</sequence>
<dbReference type="AlphaFoldDB" id="A0A127P6B5"/>
<proteinExistence type="predicted"/>
<protein>
    <submittedName>
        <fullName evidence="1">Uncharacterized protein</fullName>
    </submittedName>
</protein>